<accession>A0A9P3GF01</accession>
<feature type="region of interest" description="Disordered" evidence="2">
    <location>
        <begin position="165"/>
        <end position="185"/>
    </location>
</feature>
<evidence type="ECO:0000313" key="4">
    <source>
        <dbReference type="Proteomes" id="UP000703269"/>
    </source>
</evidence>
<dbReference type="Proteomes" id="UP000703269">
    <property type="component" value="Unassembled WGS sequence"/>
</dbReference>
<reference evidence="3 4" key="1">
    <citation type="submission" date="2021-08" db="EMBL/GenBank/DDBJ databases">
        <title>Draft Genome Sequence of Phanerochaete sordida strain YK-624.</title>
        <authorList>
            <person name="Mori T."/>
            <person name="Dohra H."/>
            <person name="Suzuki T."/>
            <person name="Kawagishi H."/>
            <person name="Hirai H."/>
        </authorList>
    </citation>
    <scope>NUCLEOTIDE SEQUENCE [LARGE SCALE GENOMIC DNA]</scope>
    <source>
        <strain evidence="3 4">YK-624</strain>
    </source>
</reference>
<gene>
    <name evidence="3" type="ORF">PsYK624_087050</name>
</gene>
<comment type="caution">
    <text evidence="3">The sequence shown here is derived from an EMBL/GenBank/DDBJ whole genome shotgun (WGS) entry which is preliminary data.</text>
</comment>
<feature type="coiled-coil region" evidence="1">
    <location>
        <begin position="101"/>
        <end position="128"/>
    </location>
</feature>
<evidence type="ECO:0000313" key="3">
    <source>
        <dbReference type="EMBL" id="GJE92550.1"/>
    </source>
</evidence>
<organism evidence="3 4">
    <name type="scientific">Phanerochaete sordida</name>
    <dbReference type="NCBI Taxonomy" id="48140"/>
    <lineage>
        <taxon>Eukaryota</taxon>
        <taxon>Fungi</taxon>
        <taxon>Dikarya</taxon>
        <taxon>Basidiomycota</taxon>
        <taxon>Agaricomycotina</taxon>
        <taxon>Agaricomycetes</taxon>
        <taxon>Polyporales</taxon>
        <taxon>Phanerochaetaceae</taxon>
        <taxon>Phanerochaete</taxon>
    </lineage>
</organism>
<evidence type="ECO:0000256" key="1">
    <source>
        <dbReference type="SAM" id="Coils"/>
    </source>
</evidence>
<keyword evidence="1" id="KW-0175">Coiled coil</keyword>
<keyword evidence="4" id="KW-1185">Reference proteome</keyword>
<dbReference type="AlphaFoldDB" id="A0A9P3GF01"/>
<name>A0A9P3GF01_9APHY</name>
<dbReference type="EMBL" id="BPQB01000027">
    <property type="protein sequence ID" value="GJE92550.1"/>
    <property type="molecule type" value="Genomic_DNA"/>
</dbReference>
<proteinExistence type="predicted"/>
<sequence length="185" mass="21088">MAPLLFEISSWDDPQLVKVNPGVAYGIGVAATGYLMHLYCDKLLPGDIDELLRRIKNLLEKVAASLGEAVQALAKIIIDEQPDAQGQRVTYCEVELNVATTEELEKNHKKLKLELEGLEKEWDVTKKQWIWCQPKLRRDLRERLLNLGTRGDDLSETVWRSSSAIRKKEQELHPPADLSRYRASP</sequence>
<evidence type="ECO:0000256" key="2">
    <source>
        <dbReference type="SAM" id="MobiDB-lite"/>
    </source>
</evidence>
<protein>
    <submittedName>
        <fullName evidence="3">Uncharacterized protein</fullName>
    </submittedName>
</protein>